<dbReference type="Proteomes" id="UP001107558">
    <property type="component" value="Chromosome 3"/>
</dbReference>
<sequence length="111" mass="13003">MNQRFIDYFIYNNNTFEITKLEDVDLSVIIEESEFVNTSFNIDFYNSHNKNDDDDEQTDTASEGENEKNICLLENLGTFSNDFLKFPIFDDVSIQNSNLQEQIAIFVHKMP</sequence>
<name>A0A9J6BNT8_POLVA</name>
<proteinExistence type="predicted"/>
<feature type="compositionally biased region" description="Acidic residues" evidence="1">
    <location>
        <begin position="52"/>
        <end position="64"/>
    </location>
</feature>
<protein>
    <submittedName>
        <fullName evidence="2">Uncharacterized protein</fullName>
    </submittedName>
</protein>
<evidence type="ECO:0000256" key="1">
    <source>
        <dbReference type="SAM" id="MobiDB-lite"/>
    </source>
</evidence>
<gene>
    <name evidence="2" type="ORF">PVAND_001726</name>
</gene>
<reference evidence="2" key="1">
    <citation type="submission" date="2021-03" db="EMBL/GenBank/DDBJ databases">
        <title>Chromosome level genome of the anhydrobiotic midge Polypedilum vanderplanki.</title>
        <authorList>
            <person name="Yoshida Y."/>
            <person name="Kikawada T."/>
            <person name="Gusev O."/>
        </authorList>
    </citation>
    <scope>NUCLEOTIDE SEQUENCE</scope>
    <source>
        <strain evidence="2">NIAS01</strain>
        <tissue evidence="2">Whole body or cell culture</tissue>
    </source>
</reference>
<organism evidence="2 3">
    <name type="scientific">Polypedilum vanderplanki</name>
    <name type="common">Sleeping chironomid midge</name>
    <dbReference type="NCBI Taxonomy" id="319348"/>
    <lineage>
        <taxon>Eukaryota</taxon>
        <taxon>Metazoa</taxon>
        <taxon>Ecdysozoa</taxon>
        <taxon>Arthropoda</taxon>
        <taxon>Hexapoda</taxon>
        <taxon>Insecta</taxon>
        <taxon>Pterygota</taxon>
        <taxon>Neoptera</taxon>
        <taxon>Endopterygota</taxon>
        <taxon>Diptera</taxon>
        <taxon>Nematocera</taxon>
        <taxon>Chironomoidea</taxon>
        <taxon>Chironomidae</taxon>
        <taxon>Chironominae</taxon>
        <taxon>Polypedilum</taxon>
        <taxon>Polypedilum</taxon>
    </lineage>
</organism>
<accession>A0A9J6BNT8</accession>
<dbReference type="AlphaFoldDB" id="A0A9J6BNT8"/>
<evidence type="ECO:0000313" key="3">
    <source>
        <dbReference type="Proteomes" id="UP001107558"/>
    </source>
</evidence>
<feature type="region of interest" description="Disordered" evidence="1">
    <location>
        <begin position="46"/>
        <end position="66"/>
    </location>
</feature>
<evidence type="ECO:0000313" key="2">
    <source>
        <dbReference type="EMBL" id="KAG5671532.1"/>
    </source>
</evidence>
<dbReference type="EMBL" id="JADBJN010000003">
    <property type="protein sequence ID" value="KAG5671532.1"/>
    <property type="molecule type" value="Genomic_DNA"/>
</dbReference>
<comment type="caution">
    <text evidence="2">The sequence shown here is derived from an EMBL/GenBank/DDBJ whole genome shotgun (WGS) entry which is preliminary data.</text>
</comment>
<keyword evidence="3" id="KW-1185">Reference proteome</keyword>